<sequence length="217" mass="23319">MRSFVALLPPPSALDELADAVRALPDEPRLRWTPPAQWHLTLAFLGEVDEPTCDRLVERLARAARRHPPVELALAGGGRFGDRVLWTRVDGDRPALRLLAGSVRAAARRTGLPVEDRPYRPHLTLARVRPPAPDLRPFAEALAGFAGRPWTASALHMVRSDLGAGPGGTARHEVVASWELTGGRGSRAAERSGGAGGTSRSDPGSRPRSADRARGRP</sequence>
<dbReference type="InterPro" id="IPR004175">
    <property type="entry name" value="RNA_CPDase"/>
</dbReference>
<dbReference type="PANTHER" id="PTHR35561">
    <property type="entry name" value="RNA 2',3'-CYCLIC PHOSPHODIESTERASE"/>
    <property type="match status" value="1"/>
</dbReference>
<dbReference type="Gene3D" id="3.90.1140.10">
    <property type="entry name" value="Cyclic phosphodiesterase"/>
    <property type="match status" value="1"/>
</dbReference>
<dbReference type="PANTHER" id="PTHR35561:SF1">
    <property type="entry name" value="RNA 2',3'-CYCLIC PHOSPHODIESTERASE"/>
    <property type="match status" value="1"/>
</dbReference>
<evidence type="ECO:0000256" key="2">
    <source>
        <dbReference type="HAMAP-Rule" id="MF_01940"/>
    </source>
</evidence>
<feature type="active site" description="Proton acceptor" evidence="2">
    <location>
        <position position="122"/>
    </location>
</feature>
<dbReference type="Pfam" id="PF13563">
    <property type="entry name" value="2_5_RNA_ligase2"/>
    <property type="match status" value="1"/>
</dbReference>
<feature type="region of interest" description="Disordered" evidence="3">
    <location>
        <begin position="177"/>
        <end position="217"/>
    </location>
</feature>
<dbReference type="EC" id="3.1.4.58" evidence="2"/>
<proteinExistence type="inferred from homology"/>
<dbReference type="SUPFAM" id="SSF55144">
    <property type="entry name" value="LigT-like"/>
    <property type="match status" value="1"/>
</dbReference>
<organism evidence="4 5">
    <name type="scientific">Pseudonocardia broussonetiae</name>
    <dbReference type="NCBI Taxonomy" id="2736640"/>
    <lineage>
        <taxon>Bacteria</taxon>
        <taxon>Bacillati</taxon>
        <taxon>Actinomycetota</taxon>
        <taxon>Actinomycetes</taxon>
        <taxon>Pseudonocardiales</taxon>
        <taxon>Pseudonocardiaceae</taxon>
        <taxon>Pseudonocardia</taxon>
    </lineage>
</organism>
<dbReference type="GO" id="GO:0004113">
    <property type="term" value="F:2',3'-cyclic-nucleotide 3'-phosphodiesterase activity"/>
    <property type="evidence" value="ECO:0007669"/>
    <property type="project" value="InterPro"/>
</dbReference>
<evidence type="ECO:0000313" key="4">
    <source>
        <dbReference type="EMBL" id="QJY46106.1"/>
    </source>
</evidence>
<feature type="short sequence motif" description="HXTX 1" evidence="2">
    <location>
        <begin position="39"/>
        <end position="42"/>
    </location>
</feature>
<reference evidence="4 5" key="1">
    <citation type="submission" date="2020-05" db="EMBL/GenBank/DDBJ databases">
        <authorList>
            <person name="Mo P."/>
        </authorList>
    </citation>
    <scope>NUCLEOTIDE SEQUENCE [LARGE SCALE GENOMIC DNA]</scope>
    <source>
        <strain evidence="4 5">Gen01</strain>
    </source>
</reference>
<protein>
    <recommendedName>
        <fullName evidence="2">RNA 2',3'-cyclic phosphodiesterase</fullName>
        <shortName evidence="2">RNA 2',3'-CPDase</shortName>
        <ecNumber evidence="2">3.1.4.58</ecNumber>
    </recommendedName>
</protein>
<keyword evidence="1 2" id="KW-0378">Hydrolase</keyword>
<feature type="short sequence motif" description="HXTX 2" evidence="2">
    <location>
        <begin position="122"/>
        <end position="125"/>
    </location>
</feature>
<comment type="similarity">
    <text evidence="2">Belongs to the 2H phosphoesterase superfamily. ThpR family.</text>
</comment>
<dbReference type="InterPro" id="IPR009097">
    <property type="entry name" value="Cyclic_Pdiesterase"/>
</dbReference>
<name>A0A6M6JEU2_9PSEU</name>
<dbReference type="EMBL" id="CP053564">
    <property type="protein sequence ID" value="QJY46106.1"/>
    <property type="molecule type" value="Genomic_DNA"/>
</dbReference>
<dbReference type="AlphaFoldDB" id="A0A6M6JEU2"/>
<evidence type="ECO:0000256" key="1">
    <source>
        <dbReference type="ARBA" id="ARBA00022801"/>
    </source>
</evidence>
<accession>A0A6M6JEU2</accession>
<dbReference type="HAMAP" id="MF_01940">
    <property type="entry name" value="RNA_CPDase"/>
    <property type="match status" value="1"/>
</dbReference>
<dbReference type="KEGG" id="pbro:HOP40_10075"/>
<keyword evidence="5" id="KW-1185">Reference proteome</keyword>
<evidence type="ECO:0000256" key="3">
    <source>
        <dbReference type="SAM" id="MobiDB-lite"/>
    </source>
</evidence>
<dbReference type="NCBIfam" id="TIGR02258">
    <property type="entry name" value="2_5_ligase"/>
    <property type="match status" value="1"/>
</dbReference>
<dbReference type="GO" id="GO:0008664">
    <property type="term" value="F:RNA 2',3'-cyclic 3'-phosphodiesterase activity"/>
    <property type="evidence" value="ECO:0007669"/>
    <property type="project" value="UniProtKB-EC"/>
</dbReference>
<feature type="active site" description="Proton donor" evidence="2">
    <location>
        <position position="39"/>
    </location>
</feature>
<comment type="function">
    <text evidence="2">Hydrolyzes RNA 2',3'-cyclic phosphodiester to an RNA 2'-phosphomonoester.</text>
</comment>
<dbReference type="Proteomes" id="UP000505377">
    <property type="component" value="Chromosome"/>
</dbReference>
<feature type="compositionally biased region" description="Basic and acidic residues" evidence="3">
    <location>
        <begin position="203"/>
        <end position="217"/>
    </location>
</feature>
<gene>
    <name evidence="4" type="primary">thpR</name>
    <name evidence="4" type="ORF">HOP40_10075</name>
</gene>
<dbReference type="RefSeq" id="WP_172156991.1">
    <property type="nucleotide sequence ID" value="NZ_CP053564.1"/>
</dbReference>
<evidence type="ECO:0000313" key="5">
    <source>
        <dbReference type="Proteomes" id="UP000505377"/>
    </source>
</evidence>
<comment type="catalytic activity">
    <reaction evidence="2">
        <text>a 3'-end 2',3'-cyclophospho-ribonucleotide-RNA + H2O = a 3'-end 2'-phospho-ribonucleotide-RNA + H(+)</text>
        <dbReference type="Rhea" id="RHEA:11828"/>
        <dbReference type="Rhea" id="RHEA-COMP:10464"/>
        <dbReference type="Rhea" id="RHEA-COMP:17353"/>
        <dbReference type="ChEBI" id="CHEBI:15377"/>
        <dbReference type="ChEBI" id="CHEBI:15378"/>
        <dbReference type="ChEBI" id="CHEBI:83064"/>
        <dbReference type="ChEBI" id="CHEBI:173113"/>
        <dbReference type="EC" id="3.1.4.58"/>
    </reaction>
</comment>